<evidence type="ECO:0000313" key="3">
    <source>
        <dbReference type="Proteomes" id="UP000238071"/>
    </source>
</evidence>
<dbReference type="PANTHER" id="PTHR47197:SF3">
    <property type="entry name" value="DIHYDRO-HEME D1 DEHYDROGENASE"/>
    <property type="match status" value="1"/>
</dbReference>
<name>A0A2S6GR82_9GAMM</name>
<feature type="chain" id="PRO_5015411639" evidence="1">
    <location>
        <begin position="19"/>
        <end position="387"/>
    </location>
</feature>
<accession>A0A2S6GR82</accession>
<dbReference type="Proteomes" id="UP000238071">
    <property type="component" value="Unassembled WGS sequence"/>
</dbReference>
<dbReference type="AlphaFoldDB" id="A0A2S6GR82"/>
<dbReference type="CDD" id="cd20778">
    <property type="entry name" value="8prop_hemeD1_NirF"/>
    <property type="match status" value="1"/>
</dbReference>
<evidence type="ECO:0000313" key="2">
    <source>
        <dbReference type="EMBL" id="PPK67758.1"/>
    </source>
</evidence>
<dbReference type="PANTHER" id="PTHR47197">
    <property type="entry name" value="PROTEIN NIRF"/>
    <property type="match status" value="1"/>
</dbReference>
<dbReference type="EMBL" id="PTIY01000013">
    <property type="protein sequence ID" value="PPK67758.1"/>
    <property type="molecule type" value="Genomic_DNA"/>
</dbReference>
<dbReference type="Pfam" id="PF02239">
    <property type="entry name" value="Cytochrom_D1"/>
    <property type="match status" value="1"/>
</dbReference>
<keyword evidence="3" id="KW-1185">Reference proteome</keyword>
<reference evidence="2 3" key="1">
    <citation type="submission" date="2018-02" db="EMBL/GenBank/DDBJ databases">
        <title>Subsurface microbial communities from deep shales in Ohio and West Virginia, USA.</title>
        <authorList>
            <person name="Wrighton K."/>
        </authorList>
    </citation>
    <scope>NUCLEOTIDE SEQUENCE [LARGE SCALE GENOMIC DNA]</scope>
    <source>
        <strain evidence="2 3">OWC-G53F</strain>
    </source>
</reference>
<feature type="signal peptide" evidence="1">
    <location>
        <begin position="1"/>
        <end position="18"/>
    </location>
</feature>
<sequence length="387" mass="42639">MIKLLPLIALLFSLNAIAEPRATGDLGIVIEREDGNALIINTTEHKRLAKIEKLGDLSHASVVFSRDQRYAYVFGRDGGLTKIDMLKDAIDKRIIQAGNSIGGAISQDGKLIAVSNYTPGGVKVFSAETLELVADIPSDYGEGLRSKVVGLVDAPGQRFVFSLFDAGEIWMADFKNPKAPVIKKFPNIGKQPYDALMSPDGHYYIAGLFGEPGLALLDLWNTEAGVKHILPDYGKDDEKLPVYKMPHLEGWAVAGDYVFAPAIGQHKVLVIDKNTWELHDTIAVAGQPVFVMARPDARHVWVNFAFPDNHQVQIIDVKDLSLHKTLSPGKGVLHMEFTPRGEQVWVALRDDNQLVVYDTDTLQEITRLPANKPNGIFFSSRAHKIGL</sequence>
<proteinExistence type="predicted"/>
<comment type="caution">
    <text evidence="2">The sequence shown here is derived from an EMBL/GenBank/DDBJ whole genome shotgun (WGS) entry which is preliminary data.</text>
</comment>
<evidence type="ECO:0000256" key="1">
    <source>
        <dbReference type="SAM" id="SignalP"/>
    </source>
</evidence>
<protein>
    <submittedName>
        <fullName evidence="2">Protein NirF</fullName>
    </submittedName>
</protein>
<keyword evidence="1" id="KW-0732">Signal</keyword>
<dbReference type="RefSeq" id="WP_104424789.1">
    <property type="nucleotide sequence ID" value="NZ_PTIY01000013.1"/>
</dbReference>
<dbReference type="InterPro" id="IPR051200">
    <property type="entry name" value="Host-pathogen_enzymatic-act"/>
</dbReference>
<dbReference type="OrthoDB" id="5290932at2"/>
<dbReference type="InterPro" id="IPR003143">
    <property type="entry name" value="Cyt_cd1_C_sf"/>
</dbReference>
<organism evidence="2 3">
    <name type="scientific">Methylobacter tundripaludum</name>
    <dbReference type="NCBI Taxonomy" id="173365"/>
    <lineage>
        <taxon>Bacteria</taxon>
        <taxon>Pseudomonadati</taxon>
        <taxon>Pseudomonadota</taxon>
        <taxon>Gammaproteobacteria</taxon>
        <taxon>Methylococcales</taxon>
        <taxon>Methylococcaceae</taxon>
        <taxon>Methylobacter</taxon>
    </lineage>
</organism>
<dbReference type="SUPFAM" id="SSF51004">
    <property type="entry name" value="C-terminal (heme d1) domain of cytochrome cd1-nitrite reductase"/>
    <property type="match status" value="1"/>
</dbReference>
<gene>
    <name evidence="2" type="ORF">B0F88_11398</name>
</gene>
<dbReference type="Gene3D" id="2.140.10.20">
    <property type="entry name" value="C-terminal (heme d1) domain of cytochrome cd1-nitrite reductase"/>
    <property type="match status" value="1"/>
</dbReference>
<dbReference type="InterPro" id="IPR011048">
    <property type="entry name" value="Haem_d1_sf"/>
</dbReference>